<evidence type="ECO:0000313" key="5">
    <source>
        <dbReference type="EMBL" id="KAK4216535.1"/>
    </source>
</evidence>
<evidence type="ECO:0000256" key="1">
    <source>
        <dbReference type="ARBA" id="ARBA00009574"/>
    </source>
</evidence>
<evidence type="ECO:0000256" key="3">
    <source>
        <dbReference type="ARBA" id="ARBA00023054"/>
    </source>
</evidence>
<reference evidence="5" key="2">
    <citation type="submission" date="2023-05" db="EMBL/GenBank/DDBJ databases">
        <authorList>
            <consortium name="Lawrence Berkeley National Laboratory"/>
            <person name="Steindorff A."/>
            <person name="Hensen N."/>
            <person name="Bonometti L."/>
            <person name="Westerberg I."/>
            <person name="Brannstrom I.O."/>
            <person name="Guillou S."/>
            <person name="Cros-Aarteil S."/>
            <person name="Calhoun S."/>
            <person name="Haridas S."/>
            <person name="Kuo A."/>
            <person name="Mondo S."/>
            <person name="Pangilinan J."/>
            <person name="Riley R."/>
            <person name="Labutti K."/>
            <person name="Andreopoulos B."/>
            <person name="Lipzen A."/>
            <person name="Chen C."/>
            <person name="Yanf M."/>
            <person name="Daum C."/>
            <person name="Ng V."/>
            <person name="Clum A."/>
            <person name="Ohm R."/>
            <person name="Martin F."/>
            <person name="Silar P."/>
            <person name="Natvig D."/>
            <person name="Lalanne C."/>
            <person name="Gautier V."/>
            <person name="Ament-Velasquez S.L."/>
            <person name="Kruys A."/>
            <person name="Hutchinson M.I."/>
            <person name="Powell A.J."/>
            <person name="Barry K."/>
            <person name="Miller A.N."/>
            <person name="Grigoriev I.V."/>
            <person name="Debuchy R."/>
            <person name="Gladieux P."/>
            <person name="Thoren M.H."/>
            <person name="Johannesson H."/>
        </authorList>
    </citation>
    <scope>NUCLEOTIDE SEQUENCE</scope>
    <source>
        <strain evidence="5">PSN293</strain>
    </source>
</reference>
<accession>A0AAN7BD31</accession>
<feature type="compositionally biased region" description="Polar residues" evidence="4">
    <location>
        <begin position="120"/>
        <end position="129"/>
    </location>
</feature>
<dbReference type="GO" id="GO:0000149">
    <property type="term" value="F:SNARE binding"/>
    <property type="evidence" value="ECO:0007669"/>
    <property type="project" value="TreeGrafter"/>
</dbReference>
<dbReference type="PANTHER" id="PTHR15157:SF13">
    <property type="entry name" value="AUTOPHAGY-RELATED PROTEIN 14"/>
    <property type="match status" value="1"/>
</dbReference>
<dbReference type="GO" id="GO:0005768">
    <property type="term" value="C:endosome"/>
    <property type="evidence" value="ECO:0007669"/>
    <property type="project" value="TreeGrafter"/>
</dbReference>
<feature type="compositionally biased region" description="Basic and acidic residues" evidence="4">
    <location>
        <begin position="110"/>
        <end position="119"/>
    </location>
</feature>
<feature type="compositionally biased region" description="Basic and acidic residues" evidence="4">
    <location>
        <begin position="490"/>
        <end position="507"/>
    </location>
</feature>
<reference evidence="5" key="1">
    <citation type="journal article" date="2023" name="Mol. Phylogenet. Evol.">
        <title>Genome-scale phylogeny and comparative genomics of the fungal order Sordariales.</title>
        <authorList>
            <person name="Hensen N."/>
            <person name="Bonometti L."/>
            <person name="Westerberg I."/>
            <person name="Brannstrom I.O."/>
            <person name="Guillou S."/>
            <person name="Cros-Aarteil S."/>
            <person name="Calhoun S."/>
            <person name="Haridas S."/>
            <person name="Kuo A."/>
            <person name="Mondo S."/>
            <person name="Pangilinan J."/>
            <person name="Riley R."/>
            <person name="LaButti K."/>
            <person name="Andreopoulos B."/>
            <person name="Lipzen A."/>
            <person name="Chen C."/>
            <person name="Yan M."/>
            <person name="Daum C."/>
            <person name="Ng V."/>
            <person name="Clum A."/>
            <person name="Steindorff A."/>
            <person name="Ohm R.A."/>
            <person name="Martin F."/>
            <person name="Silar P."/>
            <person name="Natvig D.O."/>
            <person name="Lalanne C."/>
            <person name="Gautier V."/>
            <person name="Ament-Velasquez S.L."/>
            <person name="Kruys A."/>
            <person name="Hutchinson M.I."/>
            <person name="Powell A.J."/>
            <person name="Barry K."/>
            <person name="Miller A.N."/>
            <person name="Grigoriev I.V."/>
            <person name="Debuchy R."/>
            <person name="Gladieux P."/>
            <person name="Hiltunen Thoren M."/>
            <person name="Johannesson H."/>
        </authorList>
    </citation>
    <scope>NUCLEOTIDE SEQUENCE</scope>
    <source>
        <strain evidence="5">PSN293</strain>
    </source>
</reference>
<keyword evidence="3" id="KW-0175">Coiled coil</keyword>
<organism evidence="5 6">
    <name type="scientific">Rhypophila decipiens</name>
    <dbReference type="NCBI Taxonomy" id="261697"/>
    <lineage>
        <taxon>Eukaryota</taxon>
        <taxon>Fungi</taxon>
        <taxon>Dikarya</taxon>
        <taxon>Ascomycota</taxon>
        <taxon>Pezizomycotina</taxon>
        <taxon>Sordariomycetes</taxon>
        <taxon>Sordariomycetidae</taxon>
        <taxon>Sordariales</taxon>
        <taxon>Naviculisporaceae</taxon>
        <taxon>Rhypophila</taxon>
    </lineage>
</organism>
<dbReference type="Proteomes" id="UP001301769">
    <property type="component" value="Unassembled WGS sequence"/>
</dbReference>
<feature type="compositionally biased region" description="Low complexity" evidence="4">
    <location>
        <begin position="532"/>
        <end position="555"/>
    </location>
</feature>
<dbReference type="PANTHER" id="PTHR15157">
    <property type="entry name" value="UV RADIATION RESISTANCE-ASSOCIATED GENE PROTEIN"/>
    <property type="match status" value="1"/>
</dbReference>
<dbReference type="AlphaFoldDB" id="A0AAN7BD31"/>
<keyword evidence="6" id="KW-1185">Reference proteome</keyword>
<dbReference type="InterPro" id="IPR018791">
    <property type="entry name" value="UV_resistance/autophagy_Atg14"/>
</dbReference>
<evidence type="ECO:0000256" key="2">
    <source>
        <dbReference type="ARBA" id="ARBA00013807"/>
    </source>
</evidence>
<feature type="region of interest" description="Disordered" evidence="4">
    <location>
        <begin position="484"/>
        <end position="563"/>
    </location>
</feature>
<sequence>MNCDVCQRSHDAKKLPFYCAVDARNRLYESRIDIVNALTRNEEIERKVNAALASQGEEGQDGESFEPSVRMDWLKSEESSALDTASRVIAQAGRLKADIEAARKEIEQKKERIARRKSELSSTSVGSSQRKSRHLDEAQRSMSRLRYKWNNVADTMAGTRAFLCEEAARLYGLRQVKKGSTRRYEIGGVEIVELHAMNSASPEVISTSLAHVSHILVLASHYLAIRLPAEITLPHRDYPRPTILTLLSSYKHENIPFPGSAQMQIISAGEGEPHYTPRPRPLYIDKPLPTLAKEDPQSYALFLEGVSLLAYNIAWACCSQGVSIGDKDSYEDICNMGQNLWRLLIGDQLHRQSVEPKFPMPLLQASGAGSPKNDGNGEMTRSKSLLGRWSHGTMFAFLGSAEGSEFVRGFKILSPTKLVDKLKKRLSSEAPMLEWETIEGDELDDGYGGQGLTAGGRAGAGAAHDNLGVESIMTVRTTAGTNSTWSNNKYFDKDNSDTKYSDNDKNKYNNNNKNWDRFSDRYSNNASRNNIGQGSSEAAAAGTASSSKGTSGWTKLKSRYGDK</sequence>
<comment type="similarity">
    <text evidence="1">Belongs to the ATG14 family.</text>
</comment>
<feature type="region of interest" description="Disordered" evidence="4">
    <location>
        <begin position="361"/>
        <end position="382"/>
    </location>
</feature>
<proteinExistence type="inferred from homology"/>
<dbReference type="Pfam" id="PF10186">
    <property type="entry name" value="ATG14"/>
    <property type="match status" value="1"/>
</dbReference>
<dbReference type="GO" id="GO:0035493">
    <property type="term" value="P:SNARE complex assembly"/>
    <property type="evidence" value="ECO:0007669"/>
    <property type="project" value="TreeGrafter"/>
</dbReference>
<gene>
    <name evidence="5" type="ORF">QBC37DRAFT_86742</name>
</gene>
<comment type="caution">
    <text evidence="5">The sequence shown here is derived from an EMBL/GenBank/DDBJ whole genome shotgun (WGS) entry which is preliminary data.</text>
</comment>
<name>A0AAN7BD31_9PEZI</name>
<feature type="region of interest" description="Disordered" evidence="4">
    <location>
        <begin position="110"/>
        <end position="138"/>
    </location>
</feature>
<protein>
    <recommendedName>
        <fullName evidence="2">Autophagy-related protein 14</fullName>
    </recommendedName>
</protein>
<dbReference type="GO" id="GO:0000323">
    <property type="term" value="C:lytic vacuole"/>
    <property type="evidence" value="ECO:0007669"/>
    <property type="project" value="TreeGrafter"/>
</dbReference>
<evidence type="ECO:0000256" key="4">
    <source>
        <dbReference type="SAM" id="MobiDB-lite"/>
    </source>
</evidence>
<evidence type="ECO:0000313" key="6">
    <source>
        <dbReference type="Proteomes" id="UP001301769"/>
    </source>
</evidence>
<dbReference type="GO" id="GO:0032991">
    <property type="term" value="C:protein-containing complex"/>
    <property type="evidence" value="ECO:0007669"/>
    <property type="project" value="UniProtKB-ARBA"/>
</dbReference>
<dbReference type="EMBL" id="MU858067">
    <property type="protein sequence ID" value="KAK4216535.1"/>
    <property type="molecule type" value="Genomic_DNA"/>
</dbReference>
<feature type="compositionally biased region" description="Polar residues" evidence="4">
    <location>
        <begin position="521"/>
        <end position="531"/>
    </location>
</feature>